<evidence type="ECO:0000256" key="1">
    <source>
        <dbReference type="SAM" id="MobiDB-lite"/>
    </source>
</evidence>
<feature type="region of interest" description="Disordered" evidence="1">
    <location>
        <begin position="1"/>
        <end position="30"/>
    </location>
</feature>
<dbReference type="AlphaFoldDB" id="A0A2I2KL63"/>
<dbReference type="Proteomes" id="UP000234331">
    <property type="component" value="Unassembled WGS sequence"/>
</dbReference>
<feature type="compositionally biased region" description="Basic and acidic residues" evidence="1">
    <location>
        <begin position="1"/>
        <end position="17"/>
    </location>
</feature>
<evidence type="ECO:0000313" key="2">
    <source>
        <dbReference type="EMBL" id="SNQ46377.1"/>
    </source>
</evidence>
<dbReference type="EMBL" id="FZMO01000044">
    <property type="protein sequence ID" value="SNQ46377.1"/>
    <property type="molecule type" value="Genomic_DNA"/>
</dbReference>
<proteinExistence type="predicted"/>
<gene>
    <name evidence="2" type="ORF">FRACA_1380012</name>
</gene>
<feature type="region of interest" description="Disordered" evidence="1">
    <location>
        <begin position="42"/>
        <end position="71"/>
    </location>
</feature>
<accession>A0A2I2KL63</accession>
<keyword evidence="3" id="KW-1185">Reference proteome</keyword>
<name>A0A2I2KL63_9ACTN</name>
<protein>
    <submittedName>
        <fullName evidence="2">Uncharacterized protein</fullName>
    </submittedName>
</protein>
<organism evidence="2 3">
    <name type="scientific">Frankia canadensis</name>
    <dbReference type="NCBI Taxonomy" id="1836972"/>
    <lineage>
        <taxon>Bacteria</taxon>
        <taxon>Bacillati</taxon>
        <taxon>Actinomycetota</taxon>
        <taxon>Actinomycetes</taxon>
        <taxon>Frankiales</taxon>
        <taxon>Frankiaceae</taxon>
        <taxon>Frankia</taxon>
    </lineage>
</organism>
<evidence type="ECO:0000313" key="3">
    <source>
        <dbReference type="Proteomes" id="UP000234331"/>
    </source>
</evidence>
<reference evidence="2 3" key="1">
    <citation type="submission" date="2017-06" db="EMBL/GenBank/DDBJ databases">
        <authorList>
            <person name="Kim H.J."/>
            <person name="Triplett B.A."/>
        </authorList>
    </citation>
    <scope>NUCLEOTIDE SEQUENCE [LARGE SCALE GENOMIC DNA]</scope>
    <source>
        <strain evidence="2">FRACA_ARgP5</strain>
    </source>
</reference>
<sequence length="71" mass="7814">MERGRGGDADSADRENNEPDDSESPMCGRVWRRSARRLEVTPGAVPTESLHRPRCGSGLNDNLPLPRVVDV</sequence>